<reference evidence="5 6" key="1">
    <citation type="submission" date="2015-10" db="EMBL/GenBank/DDBJ databases">
        <title>Genome sequencing of Penicillium freii.</title>
        <authorList>
            <person name="Nguyen H.D."/>
            <person name="Visagie C.M."/>
            <person name="Seifert K.A."/>
        </authorList>
    </citation>
    <scope>NUCLEOTIDE SEQUENCE [LARGE SCALE GENOMIC DNA]</scope>
    <source>
        <strain evidence="5 6">DAOM 242723</strain>
    </source>
</reference>
<dbReference type="Gene3D" id="3.40.50.150">
    <property type="entry name" value="Vaccinia Virus protein VP39"/>
    <property type="match status" value="1"/>
</dbReference>
<comment type="caution">
    <text evidence="5">The sequence shown here is derived from an EMBL/GenBank/DDBJ whole genome shotgun (WGS) entry which is preliminary data.</text>
</comment>
<keyword evidence="1" id="KW-0489">Methyltransferase</keyword>
<feature type="domain" description="O-methyltransferase C-terminal" evidence="4">
    <location>
        <begin position="184"/>
        <end position="401"/>
    </location>
</feature>
<sequence length="445" mass="48906">MSSSTLESLASTVYAKANELAELTKEHGVGPSIESPGGSDLSTIAPSKTRNELIRAAKDLIYLAMGPTDHVLSLAWSAGDSANLDLLTRFQIPQLVPLDSSISMSDLSAAAGLPEDVLARSIRYGTANGLFREIAPNQIAHSSASAELHNNGHLRNVVHFGVQFLQKILMSIPSVMVVKEDKNTDKIPKTAFNLAFNTEENLFEYFAHSKDLNMKYHEYLIGRVNTHLWSMDRLRAAWDWVSLGPKTIVDIGGSSGHTVLAIAPLASEAEFIVQDNNNVDALDMGRKLVLLSAEPGVASRVSFQSHNFFEPQPVSADGYILRHILHDWNDEDSVSILKALLPAIKPGAKVFISEGILPDPPAQRLNTLTEKMVLIEDQFMLAAHDARERTVGDFIRLFQTASPKFRLAVKGLDIQSYGKAAVSGLESGHFRRQSHRSSYFSCKRY</sequence>
<evidence type="ECO:0000313" key="6">
    <source>
        <dbReference type="Proteomes" id="UP000055045"/>
    </source>
</evidence>
<accession>A0A101MLL2</accession>
<evidence type="ECO:0000259" key="4">
    <source>
        <dbReference type="Pfam" id="PF00891"/>
    </source>
</evidence>
<organism evidence="5 6">
    <name type="scientific">Penicillium freii</name>
    <dbReference type="NCBI Taxonomy" id="48697"/>
    <lineage>
        <taxon>Eukaryota</taxon>
        <taxon>Fungi</taxon>
        <taxon>Dikarya</taxon>
        <taxon>Ascomycota</taxon>
        <taxon>Pezizomycotina</taxon>
        <taxon>Eurotiomycetes</taxon>
        <taxon>Eurotiomycetidae</taxon>
        <taxon>Eurotiales</taxon>
        <taxon>Aspergillaceae</taxon>
        <taxon>Penicillium</taxon>
    </lineage>
</organism>
<dbReference type="EMBL" id="LLXE01000091">
    <property type="protein sequence ID" value="KUM62791.1"/>
    <property type="molecule type" value="Genomic_DNA"/>
</dbReference>
<dbReference type="GO" id="GO:0032259">
    <property type="term" value="P:methylation"/>
    <property type="evidence" value="ECO:0007669"/>
    <property type="project" value="UniProtKB-KW"/>
</dbReference>
<dbReference type="Gene3D" id="1.10.10.10">
    <property type="entry name" value="Winged helix-like DNA-binding domain superfamily/Winged helix DNA-binding domain"/>
    <property type="match status" value="1"/>
</dbReference>
<evidence type="ECO:0000256" key="3">
    <source>
        <dbReference type="ARBA" id="ARBA00022691"/>
    </source>
</evidence>
<keyword evidence="3" id="KW-0949">S-adenosyl-L-methionine</keyword>
<protein>
    <recommendedName>
        <fullName evidence="4">O-methyltransferase C-terminal domain-containing protein</fullName>
    </recommendedName>
</protein>
<keyword evidence="6" id="KW-1185">Reference proteome</keyword>
<dbReference type="InterPro" id="IPR029063">
    <property type="entry name" value="SAM-dependent_MTases_sf"/>
</dbReference>
<dbReference type="STRING" id="48697.A0A101MLL2"/>
<dbReference type="InterPro" id="IPR036390">
    <property type="entry name" value="WH_DNA-bd_sf"/>
</dbReference>
<dbReference type="Pfam" id="PF00891">
    <property type="entry name" value="Methyltransf_2"/>
    <property type="match status" value="1"/>
</dbReference>
<evidence type="ECO:0000313" key="5">
    <source>
        <dbReference type="EMBL" id="KUM62791.1"/>
    </source>
</evidence>
<proteinExistence type="predicted"/>
<evidence type="ECO:0000256" key="2">
    <source>
        <dbReference type="ARBA" id="ARBA00022679"/>
    </source>
</evidence>
<keyword evidence="2" id="KW-0808">Transferase</keyword>
<dbReference type="SUPFAM" id="SSF53335">
    <property type="entry name" value="S-adenosyl-L-methionine-dependent methyltransferases"/>
    <property type="match status" value="1"/>
</dbReference>
<evidence type="ECO:0000256" key="1">
    <source>
        <dbReference type="ARBA" id="ARBA00022603"/>
    </source>
</evidence>
<dbReference type="PROSITE" id="PS51683">
    <property type="entry name" value="SAM_OMT_II"/>
    <property type="match status" value="1"/>
</dbReference>
<dbReference type="PANTHER" id="PTHR43712:SF15">
    <property type="entry name" value="MONODICTYPHENONE CLUSTER TRANSCRIPTIONAL COACTIVATOR MDPA"/>
    <property type="match status" value="1"/>
</dbReference>
<dbReference type="AlphaFoldDB" id="A0A101MLL2"/>
<dbReference type="SUPFAM" id="SSF46785">
    <property type="entry name" value="Winged helix' DNA-binding domain"/>
    <property type="match status" value="1"/>
</dbReference>
<name>A0A101MLL2_PENFR</name>
<dbReference type="InterPro" id="IPR016461">
    <property type="entry name" value="COMT-like"/>
</dbReference>
<dbReference type="PANTHER" id="PTHR43712">
    <property type="entry name" value="PUTATIVE (AFU_ORTHOLOGUE AFUA_4G14580)-RELATED"/>
    <property type="match status" value="1"/>
</dbReference>
<dbReference type="GO" id="GO:0044550">
    <property type="term" value="P:secondary metabolite biosynthetic process"/>
    <property type="evidence" value="ECO:0007669"/>
    <property type="project" value="UniProtKB-ARBA"/>
</dbReference>
<dbReference type="GO" id="GO:0008171">
    <property type="term" value="F:O-methyltransferase activity"/>
    <property type="evidence" value="ECO:0007669"/>
    <property type="project" value="InterPro"/>
</dbReference>
<dbReference type="InterPro" id="IPR001077">
    <property type="entry name" value="COMT_C"/>
</dbReference>
<dbReference type="Proteomes" id="UP000055045">
    <property type="component" value="Unassembled WGS sequence"/>
</dbReference>
<dbReference type="InterPro" id="IPR036388">
    <property type="entry name" value="WH-like_DNA-bd_sf"/>
</dbReference>
<gene>
    <name evidence="5" type="ORF">ACN42_g4332</name>
</gene>